<gene>
    <name evidence="1" type="ORF">CCH79_00001505</name>
</gene>
<dbReference type="Proteomes" id="UP000250572">
    <property type="component" value="Unassembled WGS sequence"/>
</dbReference>
<evidence type="ECO:0000313" key="1">
    <source>
        <dbReference type="EMBL" id="PWA25692.1"/>
    </source>
</evidence>
<keyword evidence="2" id="KW-1185">Reference proteome</keyword>
<accession>A0A315VQ66</accession>
<proteinExistence type="predicted"/>
<evidence type="ECO:0000313" key="2">
    <source>
        <dbReference type="Proteomes" id="UP000250572"/>
    </source>
</evidence>
<sequence>MMKIIKANWISLKLWRGDLPSHHHGDSSFPASELCRLPSLSVEPHLLQVAGSFPSSGASVSLQEAGTPRFLFLLMFCKRLGIRKSESPTDNNITWGEELSDKHKKKKIIIGTP</sequence>
<dbReference type="AlphaFoldDB" id="A0A315VQ66"/>
<reference evidence="1 2" key="1">
    <citation type="journal article" date="2018" name="G3 (Bethesda)">
        <title>A High-Quality Reference Genome for the Invasive Mosquitofish Gambusia affinis Using a Chicago Library.</title>
        <authorList>
            <person name="Hoffberg S.L."/>
            <person name="Troendle N.J."/>
            <person name="Glenn T.C."/>
            <person name="Mahmud O."/>
            <person name="Louha S."/>
            <person name="Chalopin D."/>
            <person name="Bennetzen J.L."/>
            <person name="Mauricio R."/>
        </authorList>
    </citation>
    <scope>NUCLEOTIDE SEQUENCE [LARGE SCALE GENOMIC DNA]</scope>
    <source>
        <strain evidence="1">NE01/NJP1002.9</strain>
        <tissue evidence="1">Muscle</tissue>
    </source>
</reference>
<organism evidence="1 2">
    <name type="scientific">Gambusia affinis</name>
    <name type="common">Western mosquitofish</name>
    <name type="synonym">Heterandria affinis</name>
    <dbReference type="NCBI Taxonomy" id="33528"/>
    <lineage>
        <taxon>Eukaryota</taxon>
        <taxon>Metazoa</taxon>
        <taxon>Chordata</taxon>
        <taxon>Craniata</taxon>
        <taxon>Vertebrata</taxon>
        <taxon>Euteleostomi</taxon>
        <taxon>Actinopterygii</taxon>
        <taxon>Neopterygii</taxon>
        <taxon>Teleostei</taxon>
        <taxon>Neoteleostei</taxon>
        <taxon>Acanthomorphata</taxon>
        <taxon>Ovalentaria</taxon>
        <taxon>Atherinomorphae</taxon>
        <taxon>Cyprinodontiformes</taxon>
        <taxon>Poeciliidae</taxon>
        <taxon>Poeciliinae</taxon>
        <taxon>Gambusia</taxon>
    </lineage>
</organism>
<protein>
    <submittedName>
        <fullName evidence="1">Uncharacterized protein</fullName>
    </submittedName>
</protein>
<dbReference type="EMBL" id="NHOQ01001229">
    <property type="protein sequence ID" value="PWA25692.1"/>
    <property type="molecule type" value="Genomic_DNA"/>
</dbReference>
<name>A0A315VQ66_GAMAF</name>
<comment type="caution">
    <text evidence="1">The sequence shown here is derived from an EMBL/GenBank/DDBJ whole genome shotgun (WGS) entry which is preliminary data.</text>
</comment>